<proteinExistence type="predicted"/>
<reference evidence="2" key="1">
    <citation type="submission" date="2020-07" db="EMBL/GenBank/DDBJ databases">
        <title>Huge and variable diversity of episymbiotic CPR bacteria and DPANN archaea in groundwater ecosystems.</title>
        <authorList>
            <person name="He C.Y."/>
            <person name="Keren R."/>
            <person name="Whittaker M."/>
            <person name="Farag I.F."/>
            <person name="Doudna J."/>
            <person name="Cate J.H.D."/>
            <person name="Banfield J.F."/>
        </authorList>
    </citation>
    <scope>NUCLEOTIDE SEQUENCE</scope>
    <source>
        <strain evidence="2">NC_groundwater_717_Ag_S-0.2um_59_8</strain>
    </source>
</reference>
<dbReference type="AlphaFoldDB" id="A0A932M1X6"/>
<feature type="domain" description="PIN" evidence="1">
    <location>
        <begin position="15"/>
        <end position="72"/>
    </location>
</feature>
<comment type="caution">
    <text evidence="2">The sequence shown here is derived from an EMBL/GenBank/DDBJ whole genome shotgun (WGS) entry which is preliminary data.</text>
</comment>
<protein>
    <submittedName>
        <fullName evidence="2">PIN domain-containing protein</fullName>
    </submittedName>
</protein>
<dbReference type="Pfam" id="PF01850">
    <property type="entry name" value="PIN"/>
    <property type="match status" value="1"/>
</dbReference>
<evidence type="ECO:0000313" key="2">
    <source>
        <dbReference type="EMBL" id="MBI3015940.1"/>
    </source>
</evidence>
<sequence length="78" mass="8674">MSTFDLKIAAGAKGYLVDTSIWVEFLRKRDGQSPHPVLPIVAQLSEADFIYTSHLIVAELIAGARNRREASRKLSYIA</sequence>
<accession>A0A932M1X6</accession>
<dbReference type="Proteomes" id="UP000741360">
    <property type="component" value="Unassembled WGS sequence"/>
</dbReference>
<name>A0A932M1X6_UNCTE</name>
<gene>
    <name evidence="2" type="ORF">HYY65_12990</name>
</gene>
<dbReference type="InterPro" id="IPR029060">
    <property type="entry name" value="PIN-like_dom_sf"/>
</dbReference>
<dbReference type="SUPFAM" id="SSF88723">
    <property type="entry name" value="PIN domain-like"/>
    <property type="match status" value="1"/>
</dbReference>
<organism evidence="2 3">
    <name type="scientific">Tectimicrobiota bacterium</name>
    <dbReference type="NCBI Taxonomy" id="2528274"/>
    <lineage>
        <taxon>Bacteria</taxon>
        <taxon>Pseudomonadati</taxon>
        <taxon>Nitrospinota/Tectimicrobiota group</taxon>
        <taxon>Candidatus Tectimicrobiota</taxon>
    </lineage>
</organism>
<dbReference type="Gene3D" id="3.40.50.1010">
    <property type="entry name" value="5'-nuclease"/>
    <property type="match status" value="1"/>
</dbReference>
<evidence type="ECO:0000313" key="3">
    <source>
        <dbReference type="Proteomes" id="UP000741360"/>
    </source>
</evidence>
<evidence type="ECO:0000259" key="1">
    <source>
        <dbReference type="Pfam" id="PF01850"/>
    </source>
</evidence>
<dbReference type="EMBL" id="JACPSX010000248">
    <property type="protein sequence ID" value="MBI3015940.1"/>
    <property type="molecule type" value="Genomic_DNA"/>
</dbReference>
<dbReference type="InterPro" id="IPR002716">
    <property type="entry name" value="PIN_dom"/>
</dbReference>